<organism evidence="9 10">
    <name type="scientific">Xanthocytophaga flava</name>
    <dbReference type="NCBI Taxonomy" id="3048013"/>
    <lineage>
        <taxon>Bacteria</taxon>
        <taxon>Pseudomonadati</taxon>
        <taxon>Bacteroidota</taxon>
        <taxon>Cytophagia</taxon>
        <taxon>Cytophagales</taxon>
        <taxon>Rhodocytophagaceae</taxon>
        <taxon>Xanthocytophaga</taxon>
    </lineage>
</organism>
<dbReference type="NCBIfam" id="TIGR04183">
    <property type="entry name" value="Por_Secre_tail"/>
    <property type="match status" value="1"/>
</dbReference>
<dbReference type="PANTHER" id="PTHR35803">
    <property type="entry name" value="GLUCAN 1,4-ALPHA-GLUCOSIDASE SUSB-RELATED"/>
    <property type="match status" value="1"/>
</dbReference>
<dbReference type="InterPro" id="IPR026444">
    <property type="entry name" value="Secre_tail"/>
</dbReference>
<comment type="cofactor">
    <cofactor evidence="1">
        <name>Ca(2+)</name>
        <dbReference type="ChEBI" id="CHEBI:29108"/>
    </cofactor>
</comment>
<proteinExistence type="predicted"/>
<gene>
    <name evidence="9" type="ORF">QNI16_01860</name>
</gene>
<dbReference type="Gene3D" id="2.70.98.10">
    <property type="match status" value="1"/>
</dbReference>
<evidence type="ECO:0000256" key="3">
    <source>
        <dbReference type="ARBA" id="ARBA00022837"/>
    </source>
</evidence>
<keyword evidence="4" id="KW-0812">Transmembrane</keyword>
<feature type="transmembrane region" description="Helical" evidence="4">
    <location>
        <begin position="9"/>
        <end position="27"/>
    </location>
</feature>
<dbReference type="Gene3D" id="3.20.20.70">
    <property type="entry name" value="Aldolase class I"/>
    <property type="match status" value="1"/>
</dbReference>
<dbReference type="InterPro" id="IPR019563">
    <property type="entry name" value="GH97_catalytic"/>
</dbReference>
<evidence type="ECO:0000259" key="5">
    <source>
        <dbReference type="Pfam" id="PF10566"/>
    </source>
</evidence>
<keyword evidence="4" id="KW-1133">Transmembrane helix</keyword>
<dbReference type="InterPro" id="IPR029483">
    <property type="entry name" value="GH97_C"/>
</dbReference>
<evidence type="ECO:0000256" key="1">
    <source>
        <dbReference type="ARBA" id="ARBA00001913"/>
    </source>
</evidence>
<evidence type="ECO:0000313" key="10">
    <source>
        <dbReference type="Proteomes" id="UP001241110"/>
    </source>
</evidence>
<dbReference type="InterPro" id="IPR017853">
    <property type="entry name" value="GH"/>
</dbReference>
<sequence length="753" mass="84679">MIKNFTTKYITIIVLLFNYFIINAQVVKQDTLQMPPPADSTATPHIKRGARITSTFYDSPEKHVRLAFDVYDNALQYQVFVDGENIIANSNLGIRLSDGSDLYQNMKIANSTTRIIKSTTTLTFNEKKAVENNFTEITIELEKKTDAKRKLQLIFRLYEEGIAFQYYLPMAGLTSSINAETTEFSFVRSDLNIFMETATESGYTEMALNGLGSYNEIPVTIKGSGFYCSINEANNQSYSRVRVYRNRNNTLNTQLVSGSVSFSGVYRTPWRYIVFAKTAVELADRKYMLYKLNDDNQLSDISWIKPGKVIRVMTLDTQHALSCINFAASNNLQYILFDAGWYGLGYSQEHNSASDPRKVISTIDMPAVISYANSKGVGVLLYVNQVAFDNYNIDEFFTLYKSWGIKGIKMGFVEGRTQKGITFLQKMIKKAAEYKFMLNIHDQYRPSGTSQTYPNLMTVEGVRGNEYRTNTALHTTTLPFTRFLTGAADHTVCYPDPDKQNPPLTTLQTSKAHQLALSMVFFSPWQHVLWYGVPDHYNNPTEIEFFKELPTVWDDTRYLNGEIGKYITVARRSGNKWFVGVMNGLTSRTVTVPLDFLEGASSYKVTSYEDKNSSIRKDTFVIAAGGTLSMNLAGSSGKVFIIEGAVVNPEEPGSGSDTTVVVEPPLGVPGELESHILVYPNPSTGNFSLTVPDVFVRNSQLVITDLTGRVVSHYVIDRPNTNLSLIGQARGMYIMSIIDERNGNTYRKKIILQ</sequence>
<dbReference type="Proteomes" id="UP001241110">
    <property type="component" value="Unassembled WGS sequence"/>
</dbReference>
<keyword evidence="4" id="KW-0472">Membrane</keyword>
<dbReference type="InterPro" id="IPR052720">
    <property type="entry name" value="Glycosyl_hydrolase_97"/>
</dbReference>
<comment type="caution">
    <text evidence="9">The sequence shown here is derived from an EMBL/GenBank/DDBJ whole genome shotgun (WGS) entry which is preliminary data.</text>
</comment>
<accession>A0AAE3U717</accession>
<keyword evidence="3" id="KW-0106">Calcium</keyword>
<feature type="domain" description="Secretion system C-terminal sorting" evidence="8">
    <location>
        <begin position="678"/>
        <end position="751"/>
    </location>
</feature>
<protein>
    <submittedName>
        <fullName evidence="9">Glycoside hydrolase family 97 catalytic domain-containing protein</fullName>
    </submittedName>
</protein>
<reference evidence="9" key="1">
    <citation type="submission" date="2023-05" db="EMBL/GenBank/DDBJ databases">
        <authorList>
            <person name="Zhang X."/>
        </authorList>
    </citation>
    <scope>NUCLEOTIDE SEQUENCE</scope>
    <source>
        <strain evidence="9">YF14B1</strain>
    </source>
</reference>
<dbReference type="InterPro" id="IPR014718">
    <property type="entry name" value="GH-type_carb-bd"/>
</dbReference>
<dbReference type="PANTHER" id="PTHR35803:SF3">
    <property type="entry name" value="ALPHA-GLUCOSIDASE"/>
    <property type="match status" value="1"/>
</dbReference>
<dbReference type="RefSeq" id="WP_313975195.1">
    <property type="nucleotide sequence ID" value="NZ_JASJOS010000001.1"/>
</dbReference>
<dbReference type="SUPFAM" id="SSF51445">
    <property type="entry name" value="(Trans)glycosidases"/>
    <property type="match status" value="1"/>
</dbReference>
<dbReference type="AlphaFoldDB" id="A0AAE3U717"/>
<dbReference type="InterPro" id="IPR029486">
    <property type="entry name" value="GH97_N"/>
</dbReference>
<dbReference type="Pfam" id="PF14509">
    <property type="entry name" value="GH97_C"/>
    <property type="match status" value="1"/>
</dbReference>
<name>A0AAE3U717_9BACT</name>
<evidence type="ECO:0000259" key="6">
    <source>
        <dbReference type="Pfam" id="PF14508"/>
    </source>
</evidence>
<dbReference type="Pfam" id="PF10566">
    <property type="entry name" value="Glyco_hydro_97"/>
    <property type="match status" value="1"/>
</dbReference>
<evidence type="ECO:0000256" key="4">
    <source>
        <dbReference type="SAM" id="Phobius"/>
    </source>
</evidence>
<evidence type="ECO:0000259" key="7">
    <source>
        <dbReference type="Pfam" id="PF14509"/>
    </source>
</evidence>
<evidence type="ECO:0000256" key="2">
    <source>
        <dbReference type="ARBA" id="ARBA00011245"/>
    </source>
</evidence>
<dbReference type="Pfam" id="PF14508">
    <property type="entry name" value="GH97_N"/>
    <property type="match status" value="1"/>
</dbReference>
<evidence type="ECO:0000313" key="9">
    <source>
        <dbReference type="EMBL" id="MDJ1479209.1"/>
    </source>
</evidence>
<dbReference type="EMBL" id="JASJOS010000001">
    <property type="protein sequence ID" value="MDJ1479209.1"/>
    <property type="molecule type" value="Genomic_DNA"/>
</dbReference>
<dbReference type="GO" id="GO:0016787">
    <property type="term" value="F:hydrolase activity"/>
    <property type="evidence" value="ECO:0007669"/>
    <property type="project" value="UniProtKB-KW"/>
</dbReference>
<feature type="domain" description="Glycosyl-hydrolase 97 C-terminal oligomerisation" evidence="7">
    <location>
        <begin position="552"/>
        <end position="642"/>
    </location>
</feature>
<evidence type="ECO:0000259" key="8">
    <source>
        <dbReference type="Pfam" id="PF18962"/>
    </source>
</evidence>
<feature type="domain" description="Glycosyl-hydrolase 97 catalytic" evidence="5">
    <location>
        <begin position="315"/>
        <end position="462"/>
    </location>
</feature>
<dbReference type="GO" id="GO:0030246">
    <property type="term" value="F:carbohydrate binding"/>
    <property type="evidence" value="ECO:0007669"/>
    <property type="project" value="InterPro"/>
</dbReference>
<dbReference type="InterPro" id="IPR013785">
    <property type="entry name" value="Aldolase_TIM"/>
</dbReference>
<feature type="domain" description="Glycosyl-hydrolase 97 N-terminal" evidence="6">
    <location>
        <begin position="59"/>
        <end position="294"/>
    </location>
</feature>
<dbReference type="Pfam" id="PF18962">
    <property type="entry name" value="Por_Secre_tail"/>
    <property type="match status" value="1"/>
</dbReference>
<keyword evidence="9" id="KW-0378">Hydrolase</keyword>
<comment type="subunit">
    <text evidence="2">Monomer.</text>
</comment>